<comment type="subcellular location">
    <subcellularLocation>
        <location evidence="1">Cell membrane</location>
        <topology evidence="1">Multi-pass membrane protein</topology>
    </subcellularLocation>
</comment>
<comment type="caution">
    <text evidence="8">The sequence shown here is derived from an EMBL/GenBank/DDBJ whole genome shotgun (WGS) entry which is preliminary data.</text>
</comment>
<evidence type="ECO:0000313" key="8">
    <source>
        <dbReference type="EMBL" id="MBE2888713.1"/>
    </source>
</evidence>
<evidence type="ECO:0000256" key="7">
    <source>
        <dbReference type="SAM" id="Phobius"/>
    </source>
</evidence>
<evidence type="ECO:0000256" key="2">
    <source>
        <dbReference type="ARBA" id="ARBA00022448"/>
    </source>
</evidence>
<sequence length="661" mass="70367">MSGVIRRFIDQHWPHLVSAGRGTAAALAALAVAVHLKLENPYWAAMTALIVIQPTRGLLFEKSFYRLVGTVIGSAAGLLLLLSTDSPLVLAMALSFWVAACVGVGNLLYGLRSYAFMMAACTCVVVAMSAYQNPPHLVGIAFGRVACIVVGIIVSTAVTALFTPRQSGDGLESRLRRIAADSIAWLALLLRQGRVYALARREQDILIGIAEVEELLDAAGAGSLRLKKQKRHTQGLIAALLSLLAVGRLAGEGLSRHDDGDRRQDCWRDQLGRRLDEAARGLESPTTVNCTAEMAAAAAEVQTHLPLLGESLNDIVASLRPVLAGDGTMAGPFAPQPANLFIHHRDWREARRAALRAFGTIWVVGGTWALTGWAKGPLMLMAIGIMISIFSTKEHPAHFVGQIFCGAAIGSAAAVVCRVALLAGVTDPLVMGAAIAPFVLLGVLAMSYRRTAIGATDATLFFIFVTQPGVPIAVLPADLALGAVAMIMGVGSAWIAYRYLVPINPAIRLRSLLKAIVDDLRLLAAAEAPVAKERLRARMHHRVMRMASMATRYDADHLAVVEGGLAALAMGKCIVRLQASREQGGRTPVAGVIREALHALADSARRGENIALALTTASTPLYAALWQGFSEGGHAEGQHGESVRHRINGTCWEDLSVRCPV</sequence>
<keyword evidence="6 7" id="KW-0472">Membrane</keyword>
<gene>
    <name evidence="8" type="ORF">IIE05_12145</name>
</gene>
<evidence type="ECO:0000313" key="9">
    <source>
        <dbReference type="Proteomes" id="UP000618926"/>
    </source>
</evidence>
<feature type="transmembrane region" description="Helical" evidence="7">
    <location>
        <begin position="399"/>
        <end position="423"/>
    </location>
</feature>
<keyword evidence="9" id="KW-1185">Reference proteome</keyword>
<dbReference type="RefSeq" id="WP_192905658.1">
    <property type="nucleotide sequence ID" value="NZ_JADBFD010000017.1"/>
</dbReference>
<evidence type="ECO:0000256" key="1">
    <source>
        <dbReference type="ARBA" id="ARBA00004651"/>
    </source>
</evidence>
<feature type="transmembrane region" description="Helical" evidence="7">
    <location>
        <begin position="88"/>
        <end position="109"/>
    </location>
</feature>
<feature type="transmembrane region" description="Helical" evidence="7">
    <location>
        <begin position="64"/>
        <end position="82"/>
    </location>
</feature>
<keyword evidence="3" id="KW-1003">Cell membrane</keyword>
<dbReference type="Proteomes" id="UP000618926">
    <property type="component" value="Unassembled WGS sequence"/>
</dbReference>
<organism evidence="8 9">
    <name type="scientific">Geobacter anodireducens</name>
    <dbReference type="NCBI Taxonomy" id="1340425"/>
    <lineage>
        <taxon>Bacteria</taxon>
        <taxon>Pseudomonadati</taxon>
        <taxon>Thermodesulfobacteriota</taxon>
        <taxon>Desulfuromonadia</taxon>
        <taxon>Geobacterales</taxon>
        <taxon>Geobacteraceae</taxon>
        <taxon>Geobacter</taxon>
    </lineage>
</organism>
<feature type="transmembrane region" description="Helical" evidence="7">
    <location>
        <begin position="429"/>
        <end position="448"/>
    </location>
</feature>
<feature type="transmembrane region" description="Helical" evidence="7">
    <location>
        <begin position="480"/>
        <end position="500"/>
    </location>
</feature>
<proteinExistence type="predicted"/>
<keyword evidence="2" id="KW-0813">Transport</keyword>
<evidence type="ECO:0000256" key="3">
    <source>
        <dbReference type="ARBA" id="ARBA00022475"/>
    </source>
</evidence>
<dbReference type="PANTHER" id="PTHR30509">
    <property type="entry name" value="P-HYDROXYBENZOIC ACID EFFLUX PUMP SUBUNIT-RELATED"/>
    <property type="match status" value="1"/>
</dbReference>
<dbReference type="PANTHER" id="PTHR30509:SF9">
    <property type="entry name" value="MULTIDRUG RESISTANCE PROTEIN MDTO"/>
    <property type="match status" value="1"/>
</dbReference>
<keyword evidence="4 7" id="KW-0812">Transmembrane</keyword>
<name>A0ABR9NWT9_9BACT</name>
<evidence type="ECO:0000256" key="5">
    <source>
        <dbReference type="ARBA" id="ARBA00022989"/>
    </source>
</evidence>
<protein>
    <submittedName>
        <fullName evidence="8">FUSC family protein</fullName>
    </submittedName>
</protein>
<evidence type="ECO:0000256" key="6">
    <source>
        <dbReference type="ARBA" id="ARBA00023136"/>
    </source>
</evidence>
<dbReference type="Pfam" id="PF04632">
    <property type="entry name" value="FUSC"/>
    <property type="match status" value="1"/>
</dbReference>
<keyword evidence="5 7" id="KW-1133">Transmembrane helix</keyword>
<reference evidence="8 9" key="1">
    <citation type="submission" date="2020-10" db="EMBL/GenBank/DDBJ databases">
        <title>Investigation of anaerobic biodegradation of phenanthrene by a sulfate-dependent Geobacter anodireducens strain PheS2.</title>
        <authorList>
            <person name="Zhang Z."/>
        </authorList>
    </citation>
    <scope>NUCLEOTIDE SEQUENCE [LARGE SCALE GENOMIC DNA]</scope>
    <source>
        <strain evidence="8 9">PheS2</strain>
    </source>
</reference>
<dbReference type="InterPro" id="IPR006726">
    <property type="entry name" value="PHBA_efflux_AaeB/fusaric-R"/>
</dbReference>
<evidence type="ECO:0000256" key="4">
    <source>
        <dbReference type="ARBA" id="ARBA00022692"/>
    </source>
</evidence>
<feature type="transmembrane region" description="Helical" evidence="7">
    <location>
        <begin position="353"/>
        <end position="370"/>
    </location>
</feature>
<feature type="transmembrane region" description="Helical" evidence="7">
    <location>
        <begin position="114"/>
        <end position="131"/>
    </location>
</feature>
<accession>A0ABR9NWT9</accession>
<feature type="transmembrane region" description="Helical" evidence="7">
    <location>
        <begin position="137"/>
        <end position="162"/>
    </location>
</feature>
<dbReference type="EMBL" id="JADBFD010000017">
    <property type="protein sequence ID" value="MBE2888713.1"/>
    <property type="molecule type" value="Genomic_DNA"/>
</dbReference>